<accession>A0A096M1T9</accession>
<dbReference type="Proteomes" id="UP000028760">
    <property type="component" value="Unassembled WGS sequence"/>
</dbReference>
<keyword evidence="3" id="KW-0393">Immunoglobulin domain</keyword>
<dbReference type="InterPro" id="IPR003599">
    <property type="entry name" value="Ig_sub"/>
</dbReference>
<evidence type="ECO:0000313" key="6">
    <source>
        <dbReference type="Proteomes" id="UP000028760"/>
    </source>
</evidence>
<keyword evidence="2" id="KW-0472">Membrane</keyword>
<evidence type="ECO:0000256" key="1">
    <source>
        <dbReference type="ARBA" id="ARBA00004370"/>
    </source>
</evidence>
<dbReference type="SMART" id="SM00409">
    <property type="entry name" value="IG"/>
    <property type="match status" value="1"/>
</dbReference>
<evidence type="ECO:0000256" key="2">
    <source>
        <dbReference type="ARBA" id="ARBA00023136"/>
    </source>
</evidence>
<dbReference type="SUPFAM" id="SSF48726">
    <property type="entry name" value="Immunoglobulin"/>
    <property type="match status" value="1"/>
</dbReference>
<evidence type="ECO:0000259" key="4">
    <source>
        <dbReference type="PROSITE" id="PS50835"/>
    </source>
</evidence>
<dbReference type="InterPro" id="IPR013783">
    <property type="entry name" value="Ig-like_fold"/>
</dbReference>
<dbReference type="InterPro" id="IPR050504">
    <property type="entry name" value="IgSF_BTN/MOG"/>
</dbReference>
<name>A0A096M1T9_POEFO</name>
<dbReference type="GO" id="GO:0009897">
    <property type="term" value="C:external side of plasma membrane"/>
    <property type="evidence" value="ECO:0007669"/>
    <property type="project" value="TreeGrafter"/>
</dbReference>
<reference evidence="5" key="3">
    <citation type="submission" date="2025-09" db="UniProtKB">
        <authorList>
            <consortium name="Ensembl"/>
        </authorList>
    </citation>
    <scope>IDENTIFICATION</scope>
</reference>
<dbReference type="EMBL" id="AYCK01027505">
    <property type="status" value="NOT_ANNOTATED_CDS"/>
    <property type="molecule type" value="Genomic_DNA"/>
</dbReference>
<reference evidence="6" key="1">
    <citation type="submission" date="2013-10" db="EMBL/GenBank/DDBJ databases">
        <authorList>
            <person name="Schartl M."/>
            <person name="Warren W."/>
        </authorList>
    </citation>
    <scope>NUCLEOTIDE SEQUENCE [LARGE SCALE GENOMIC DNA]</scope>
    <source>
        <strain evidence="6">female</strain>
    </source>
</reference>
<evidence type="ECO:0000256" key="3">
    <source>
        <dbReference type="ARBA" id="ARBA00023319"/>
    </source>
</evidence>
<dbReference type="AlphaFoldDB" id="A0A096M1T9"/>
<dbReference type="GO" id="GO:0050852">
    <property type="term" value="P:T cell receptor signaling pathway"/>
    <property type="evidence" value="ECO:0007669"/>
    <property type="project" value="TreeGrafter"/>
</dbReference>
<dbReference type="InterPro" id="IPR036179">
    <property type="entry name" value="Ig-like_dom_sf"/>
</dbReference>
<reference evidence="5" key="2">
    <citation type="submission" date="2025-08" db="UniProtKB">
        <authorList>
            <consortium name="Ensembl"/>
        </authorList>
    </citation>
    <scope>IDENTIFICATION</scope>
</reference>
<dbReference type="GeneTree" id="ENSGT00940000166465"/>
<comment type="subcellular location">
    <subcellularLocation>
        <location evidence="1">Membrane</location>
    </subcellularLocation>
</comment>
<dbReference type="PANTHER" id="PTHR24100">
    <property type="entry name" value="BUTYROPHILIN"/>
    <property type="match status" value="1"/>
</dbReference>
<dbReference type="Gene3D" id="2.60.40.10">
    <property type="entry name" value="Immunoglobulins"/>
    <property type="match status" value="1"/>
</dbReference>
<dbReference type="OMA" id="MINFPNF"/>
<dbReference type="InterPro" id="IPR013106">
    <property type="entry name" value="Ig_V-set"/>
</dbReference>
<dbReference type="GO" id="GO:0005102">
    <property type="term" value="F:signaling receptor binding"/>
    <property type="evidence" value="ECO:0007669"/>
    <property type="project" value="TreeGrafter"/>
</dbReference>
<dbReference type="PROSITE" id="PS50835">
    <property type="entry name" value="IG_LIKE"/>
    <property type="match status" value="1"/>
</dbReference>
<organism evidence="5 6">
    <name type="scientific">Poecilia formosa</name>
    <name type="common">Amazon molly</name>
    <name type="synonym">Limia formosa</name>
    <dbReference type="NCBI Taxonomy" id="48698"/>
    <lineage>
        <taxon>Eukaryota</taxon>
        <taxon>Metazoa</taxon>
        <taxon>Chordata</taxon>
        <taxon>Craniata</taxon>
        <taxon>Vertebrata</taxon>
        <taxon>Euteleostomi</taxon>
        <taxon>Actinopterygii</taxon>
        <taxon>Neopterygii</taxon>
        <taxon>Teleostei</taxon>
        <taxon>Neoteleostei</taxon>
        <taxon>Acanthomorphata</taxon>
        <taxon>Ovalentaria</taxon>
        <taxon>Atherinomorphae</taxon>
        <taxon>Cyprinodontiformes</taxon>
        <taxon>Poeciliidae</taxon>
        <taxon>Poeciliinae</taxon>
        <taxon>Poecilia</taxon>
    </lineage>
</organism>
<dbReference type="Ensembl" id="ENSPFOT00000026005.1">
    <property type="protein sequence ID" value="ENSPFOP00000025380.1"/>
    <property type="gene ID" value="ENSPFOG00000021778.1"/>
</dbReference>
<protein>
    <recommendedName>
        <fullName evidence="4">Ig-like domain-containing protein</fullName>
    </recommendedName>
</protein>
<evidence type="ECO:0000313" key="5">
    <source>
        <dbReference type="Ensembl" id="ENSPFOP00000025380.1"/>
    </source>
</evidence>
<proteinExistence type="predicted"/>
<dbReference type="PANTHER" id="PTHR24100:SF151">
    <property type="entry name" value="ICOS LIGAND"/>
    <property type="match status" value="1"/>
</dbReference>
<dbReference type="STRING" id="48698.ENSPFOP00000025380"/>
<dbReference type="InterPro" id="IPR007110">
    <property type="entry name" value="Ig-like_dom"/>
</dbReference>
<sequence>MLCVSSPVDQNISTVKAEPGDNVILPCKDPDQEEVTVAEWSRTDLGTEFVLLYKDGQINPADQLPSYRNRVDLLLYQIKKGDVSLLLKDTTTDDSETYECRVTKGNVVEELISTISLVVAPRPPGESLSL</sequence>
<keyword evidence="6" id="KW-1185">Reference proteome</keyword>
<dbReference type="GO" id="GO:0001817">
    <property type="term" value="P:regulation of cytokine production"/>
    <property type="evidence" value="ECO:0007669"/>
    <property type="project" value="TreeGrafter"/>
</dbReference>
<feature type="domain" description="Ig-like" evidence="4">
    <location>
        <begin position="7"/>
        <end position="116"/>
    </location>
</feature>
<dbReference type="Pfam" id="PF07686">
    <property type="entry name" value="V-set"/>
    <property type="match status" value="1"/>
</dbReference>